<dbReference type="Pfam" id="PF15915">
    <property type="entry name" value="BAT"/>
    <property type="match status" value="1"/>
</dbReference>
<sequence length="512" mass="54570">MDHRLEEAPIGVITVRDGIVRACNEPATEILSADAPDGEPIADAFPRSVERSLPRAFDGPSVSDVSFEEYYPSIDRWLSVSVVPGDDAATVYVRDVTAEKDRERTVERLRAEVERAEMLDALIADVLEGLVGATSQEAIAETIRDRLGTSDQYRFAWTGEYVVDGDELVVGGVAGDPGETFPAVREAVEAGDAVPEREAVERGRPTLVRSLSEDASVPEAVRAAGFADGVQSVFALPLVYGSSVYGVVGVYAGTEAAFSDHVQSSFETLGELAGYAINATQNRKLLLSDAVTEVTFELDASSPLVRLSDRRDAALALDGTVTADDAGLTCFLTVSGADPEAVVEAVEGVDAARDGRVVRRTDAEHGRVQVTLGEAAPLVSAVDRGATVRTATFDAGEGRLVVELSPDANVRRLAGVLGGDGPAPVLARRDSTRSPTTTRAFRTELDERLTDRQATALRTAYLADYFRSPRGSTAEEVAASLGITGSTLLHHLRASQRKLLAAFYDERDEGES</sequence>
<dbReference type="PROSITE" id="PS00622">
    <property type="entry name" value="HTH_LUXR_1"/>
    <property type="match status" value="1"/>
</dbReference>
<gene>
    <name evidence="4" type="ORF">ACFQMF_03610</name>
</gene>
<dbReference type="Pfam" id="PF04967">
    <property type="entry name" value="HTH_10"/>
    <property type="match status" value="1"/>
</dbReference>
<comment type="caution">
    <text evidence="4">The sequence shown here is derived from an EMBL/GenBank/DDBJ whole genome shotgun (WGS) entry which is preliminary data.</text>
</comment>
<dbReference type="InterPro" id="IPR000792">
    <property type="entry name" value="Tscrpt_reg_LuxR_C"/>
</dbReference>
<dbReference type="Pfam" id="PF13185">
    <property type="entry name" value="GAF_2"/>
    <property type="match status" value="1"/>
</dbReference>
<dbReference type="PANTHER" id="PTHR34236:SF1">
    <property type="entry name" value="DIMETHYL SULFOXIDE REDUCTASE TRANSCRIPTIONAL ACTIVATOR"/>
    <property type="match status" value="1"/>
</dbReference>
<dbReference type="Gene3D" id="3.30.450.20">
    <property type="entry name" value="PAS domain"/>
    <property type="match status" value="1"/>
</dbReference>
<keyword evidence="1" id="KW-0805">Transcription regulation</keyword>
<evidence type="ECO:0000259" key="3">
    <source>
        <dbReference type="PROSITE" id="PS00622"/>
    </source>
</evidence>
<dbReference type="InterPro" id="IPR007050">
    <property type="entry name" value="HTH_bacterioopsin"/>
</dbReference>
<keyword evidence="5" id="KW-1185">Reference proteome</keyword>
<proteinExistence type="predicted"/>
<feature type="domain" description="HTH luxR-type" evidence="3">
    <location>
        <begin position="471"/>
        <end position="498"/>
    </location>
</feature>
<dbReference type="RefSeq" id="WP_256407660.1">
    <property type="nucleotide sequence ID" value="NZ_JANHDN010000001.1"/>
</dbReference>
<evidence type="ECO:0000256" key="1">
    <source>
        <dbReference type="ARBA" id="ARBA00023015"/>
    </source>
</evidence>
<dbReference type="AlphaFoldDB" id="A0ABD6AHY7"/>
<dbReference type="Proteomes" id="UP001596545">
    <property type="component" value="Unassembled WGS sequence"/>
</dbReference>
<dbReference type="InterPro" id="IPR029016">
    <property type="entry name" value="GAF-like_dom_sf"/>
</dbReference>
<dbReference type="PANTHER" id="PTHR34236">
    <property type="entry name" value="DIMETHYL SULFOXIDE REDUCTASE TRANSCRIPTIONAL ACTIVATOR"/>
    <property type="match status" value="1"/>
</dbReference>
<dbReference type="InterPro" id="IPR003018">
    <property type="entry name" value="GAF"/>
</dbReference>
<dbReference type="EMBL" id="JBHTBL010000002">
    <property type="protein sequence ID" value="MFC7323666.1"/>
    <property type="molecule type" value="Genomic_DNA"/>
</dbReference>
<protein>
    <submittedName>
        <fullName evidence="4">Bacterio-opsin activator domain-containing protein</fullName>
    </submittedName>
</protein>
<dbReference type="InterPro" id="IPR031803">
    <property type="entry name" value="BAT_GAF/HTH-assoc"/>
</dbReference>
<reference evidence="4 5" key="1">
    <citation type="journal article" date="2019" name="Int. J. Syst. Evol. Microbiol.">
        <title>The Global Catalogue of Microorganisms (GCM) 10K type strain sequencing project: providing services to taxonomists for standard genome sequencing and annotation.</title>
        <authorList>
            <consortium name="The Broad Institute Genomics Platform"/>
            <consortium name="The Broad Institute Genome Sequencing Center for Infectious Disease"/>
            <person name="Wu L."/>
            <person name="Ma J."/>
        </authorList>
    </citation>
    <scope>NUCLEOTIDE SEQUENCE [LARGE SCALE GENOMIC DNA]</scope>
    <source>
        <strain evidence="4 5">CGMCC 1.12554</strain>
    </source>
</reference>
<evidence type="ECO:0000313" key="4">
    <source>
        <dbReference type="EMBL" id="MFC7323666.1"/>
    </source>
</evidence>
<dbReference type="Gene3D" id="3.30.450.40">
    <property type="match status" value="1"/>
</dbReference>
<name>A0ABD6AHY7_9EURY</name>
<dbReference type="SUPFAM" id="SSF55781">
    <property type="entry name" value="GAF domain-like"/>
    <property type="match status" value="1"/>
</dbReference>
<evidence type="ECO:0000256" key="2">
    <source>
        <dbReference type="ARBA" id="ARBA00023163"/>
    </source>
</evidence>
<evidence type="ECO:0000313" key="5">
    <source>
        <dbReference type="Proteomes" id="UP001596545"/>
    </source>
</evidence>
<keyword evidence="2" id="KW-0804">Transcription</keyword>
<organism evidence="4 5">
    <name type="scientific">Halorubrum rutilum</name>
    <dbReference type="NCBI Taxonomy" id="1364933"/>
    <lineage>
        <taxon>Archaea</taxon>
        <taxon>Methanobacteriati</taxon>
        <taxon>Methanobacteriota</taxon>
        <taxon>Stenosarchaea group</taxon>
        <taxon>Halobacteria</taxon>
        <taxon>Halobacteriales</taxon>
        <taxon>Haloferacaceae</taxon>
        <taxon>Halorubrum</taxon>
    </lineage>
</organism>
<accession>A0ABD6AHY7</accession>